<evidence type="ECO:0000256" key="1">
    <source>
        <dbReference type="ARBA" id="ARBA00022676"/>
    </source>
</evidence>
<sequence length="374" mass="38930">MSADRVLLVAGPATGGVAGHVAGLASGLGELGWDVSVFTSPLTATRLGDPKGPAGSAGSMVDVVPEWPTGRHHLRSSLLRLRRMIAGATVVHAHGHQAGLLTVLAAATLRRRPPLVVTWHNAVLGTGPKRRALALAEQLQARRADLLTGASSDLVARARELGARDPQLTVVSAETPVAGSSSSTVDLDAELGPRRGPLVLTVSRIAPQKRLDVLVDAAALLSADVLGVRWAVAGDGDLDLLGELERRRNRANAPVTFLGRREDVPALLARADVFALASEWEARPLAVQEAMAAGVPVVATAVGGVPDLLADTGALVEPGSAPALAAAVRELLDDAGRARELADRARARVAGLPSEDEVTQGWSDRYRQLIRLGQ</sequence>
<evidence type="ECO:0000313" key="4">
    <source>
        <dbReference type="EMBL" id="MBT0772547.1"/>
    </source>
</evidence>
<dbReference type="Proteomes" id="UP001197247">
    <property type="component" value="Unassembled WGS sequence"/>
</dbReference>
<dbReference type="PANTHER" id="PTHR45947">
    <property type="entry name" value="SULFOQUINOVOSYL TRANSFERASE SQD2"/>
    <property type="match status" value="1"/>
</dbReference>
<evidence type="ECO:0000256" key="2">
    <source>
        <dbReference type="ARBA" id="ARBA00022679"/>
    </source>
</evidence>
<dbReference type="InterPro" id="IPR050194">
    <property type="entry name" value="Glycosyltransferase_grp1"/>
</dbReference>
<keyword evidence="5" id="KW-1185">Reference proteome</keyword>
<keyword evidence="2" id="KW-0808">Transferase</keyword>
<evidence type="ECO:0000259" key="3">
    <source>
        <dbReference type="Pfam" id="PF13579"/>
    </source>
</evidence>
<keyword evidence="1" id="KW-0328">Glycosyltransferase</keyword>
<accession>A0ABS5TN74</accession>
<protein>
    <submittedName>
        <fullName evidence="4">Glycosyltransferase family 4 protein</fullName>
    </submittedName>
</protein>
<dbReference type="PANTHER" id="PTHR45947:SF3">
    <property type="entry name" value="SULFOQUINOVOSYL TRANSFERASE SQD2"/>
    <property type="match status" value="1"/>
</dbReference>
<dbReference type="RefSeq" id="WP_214159076.1">
    <property type="nucleotide sequence ID" value="NZ_JAHBAY010000012.1"/>
</dbReference>
<dbReference type="InterPro" id="IPR028098">
    <property type="entry name" value="Glyco_trans_4-like_N"/>
</dbReference>
<feature type="domain" description="Glycosyltransferase subfamily 4-like N-terminal" evidence="3">
    <location>
        <begin position="15"/>
        <end position="172"/>
    </location>
</feature>
<proteinExistence type="predicted"/>
<dbReference type="EMBL" id="JAHBAY010000012">
    <property type="protein sequence ID" value="MBT0772547.1"/>
    <property type="molecule type" value="Genomic_DNA"/>
</dbReference>
<name>A0ABS5TN74_9ACTN</name>
<dbReference type="Pfam" id="PF13692">
    <property type="entry name" value="Glyco_trans_1_4"/>
    <property type="match status" value="1"/>
</dbReference>
<comment type="caution">
    <text evidence="4">The sequence shown here is derived from an EMBL/GenBank/DDBJ whole genome shotgun (WGS) entry which is preliminary data.</text>
</comment>
<evidence type="ECO:0000313" key="5">
    <source>
        <dbReference type="Proteomes" id="UP001197247"/>
    </source>
</evidence>
<gene>
    <name evidence="4" type="ORF">KIH74_26615</name>
</gene>
<dbReference type="Pfam" id="PF13579">
    <property type="entry name" value="Glyco_trans_4_4"/>
    <property type="match status" value="1"/>
</dbReference>
<dbReference type="CDD" id="cd03801">
    <property type="entry name" value="GT4_PimA-like"/>
    <property type="match status" value="1"/>
</dbReference>
<dbReference type="SUPFAM" id="SSF53756">
    <property type="entry name" value="UDP-Glycosyltransferase/glycogen phosphorylase"/>
    <property type="match status" value="1"/>
</dbReference>
<reference evidence="4 5" key="1">
    <citation type="submission" date="2021-05" db="EMBL/GenBank/DDBJ databases">
        <title>Kineosporia and Streptomyces sp. nov. two new marine actinobacteria isolated from Coral.</title>
        <authorList>
            <person name="Buangrab K."/>
            <person name="Sutthacheep M."/>
            <person name="Yeemin T."/>
            <person name="Harunari E."/>
            <person name="Igarashi Y."/>
            <person name="Kanchanasin P."/>
            <person name="Tanasupawat S."/>
            <person name="Phongsopitanun W."/>
        </authorList>
    </citation>
    <scope>NUCLEOTIDE SEQUENCE [LARGE SCALE GENOMIC DNA]</scope>
    <source>
        <strain evidence="4 5">J2-2</strain>
    </source>
</reference>
<organism evidence="4 5">
    <name type="scientific">Kineosporia corallincola</name>
    <dbReference type="NCBI Taxonomy" id="2835133"/>
    <lineage>
        <taxon>Bacteria</taxon>
        <taxon>Bacillati</taxon>
        <taxon>Actinomycetota</taxon>
        <taxon>Actinomycetes</taxon>
        <taxon>Kineosporiales</taxon>
        <taxon>Kineosporiaceae</taxon>
        <taxon>Kineosporia</taxon>
    </lineage>
</organism>
<dbReference type="Gene3D" id="3.40.50.2000">
    <property type="entry name" value="Glycogen Phosphorylase B"/>
    <property type="match status" value="2"/>
</dbReference>